<dbReference type="InterPro" id="IPR036396">
    <property type="entry name" value="Cyt_P450_sf"/>
</dbReference>
<dbReference type="PRINTS" id="PR00463">
    <property type="entry name" value="EP450I"/>
</dbReference>
<comment type="similarity">
    <text evidence="1 6">Belongs to the cytochrome P450 family.</text>
</comment>
<feature type="chain" id="PRO_5043830080" description="Cytochrome P450" evidence="7">
    <location>
        <begin position="18"/>
        <end position="515"/>
    </location>
</feature>
<dbReference type="InterPro" id="IPR001128">
    <property type="entry name" value="Cyt_P450"/>
</dbReference>
<dbReference type="EMBL" id="CAMGYJ010000008">
    <property type="protein sequence ID" value="CAI0456619.1"/>
    <property type="molecule type" value="Genomic_DNA"/>
</dbReference>
<dbReference type="GO" id="GO:0004497">
    <property type="term" value="F:monooxygenase activity"/>
    <property type="evidence" value="ECO:0007669"/>
    <property type="project" value="UniProtKB-KW"/>
</dbReference>
<evidence type="ECO:0000256" key="3">
    <source>
        <dbReference type="ARBA" id="ARBA00023002"/>
    </source>
</evidence>
<dbReference type="GO" id="GO:0005506">
    <property type="term" value="F:iron ion binding"/>
    <property type="evidence" value="ECO:0007669"/>
    <property type="project" value="InterPro"/>
</dbReference>
<comment type="caution">
    <text evidence="8">The sequence shown here is derived from an EMBL/GenBank/DDBJ whole genome shotgun (WGS) entry which is preliminary data.</text>
</comment>
<dbReference type="Proteomes" id="UP001154282">
    <property type="component" value="Unassembled WGS sequence"/>
</dbReference>
<dbReference type="SUPFAM" id="SSF48264">
    <property type="entry name" value="Cytochrome P450"/>
    <property type="match status" value="1"/>
</dbReference>
<keyword evidence="9" id="KW-1185">Reference proteome</keyword>
<evidence type="ECO:0000313" key="9">
    <source>
        <dbReference type="Proteomes" id="UP001154282"/>
    </source>
</evidence>
<dbReference type="CDD" id="cd11073">
    <property type="entry name" value="CYP76-like"/>
    <property type="match status" value="1"/>
</dbReference>
<dbReference type="Gene3D" id="1.10.630.10">
    <property type="entry name" value="Cytochrome P450"/>
    <property type="match status" value="1"/>
</dbReference>
<dbReference type="PROSITE" id="PS00086">
    <property type="entry name" value="CYTOCHROME_P450"/>
    <property type="match status" value="1"/>
</dbReference>
<feature type="signal peptide" evidence="7">
    <location>
        <begin position="1"/>
        <end position="17"/>
    </location>
</feature>
<comment type="cofactor">
    <cofactor evidence="5">
        <name>heme</name>
        <dbReference type="ChEBI" id="CHEBI:30413"/>
    </cofactor>
</comment>
<evidence type="ECO:0000313" key="8">
    <source>
        <dbReference type="EMBL" id="CAI0456619.1"/>
    </source>
</evidence>
<keyword evidence="3 6" id="KW-0560">Oxidoreductase</keyword>
<dbReference type="Pfam" id="PF00067">
    <property type="entry name" value="p450"/>
    <property type="match status" value="1"/>
</dbReference>
<dbReference type="AlphaFoldDB" id="A0AAV0NE18"/>
<keyword evidence="7" id="KW-0732">Signal</keyword>
<dbReference type="PRINTS" id="PR00385">
    <property type="entry name" value="P450"/>
</dbReference>
<evidence type="ECO:0000256" key="7">
    <source>
        <dbReference type="SAM" id="SignalP"/>
    </source>
</evidence>
<keyword evidence="2 5" id="KW-0479">Metal-binding</keyword>
<organism evidence="8 9">
    <name type="scientific">Linum tenue</name>
    <dbReference type="NCBI Taxonomy" id="586396"/>
    <lineage>
        <taxon>Eukaryota</taxon>
        <taxon>Viridiplantae</taxon>
        <taxon>Streptophyta</taxon>
        <taxon>Embryophyta</taxon>
        <taxon>Tracheophyta</taxon>
        <taxon>Spermatophyta</taxon>
        <taxon>Magnoliopsida</taxon>
        <taxon>eudicotyledons</taxon>
        <taxon>Gunneridae</taxon>
        <taxon>Pentapetalae</taxon>
        <taxon>rosids</taxon>
        <taxon>fabids</taxon>
        <taxon>Malpighiales</taxon>
        <taxon>Linaceae</taxon>
        <taxon>Linum</taxon>
    </lineage>
</organism>
<reference evidence="8" key="1">
    <citation type="submission" date="2022-08" db="EMBL/GenBank/DDBJ databases">
        <authorList>
            <person name="Gutierrez-Valencia J."/>
        </authorList>
    </citation>
    <scope>NUCLEOTIDE SEQUENCE</scope>
</reference>
<proteinExistence type="inferred from homology"/>
<evidence type="ECO:0000256" key="2">
    <source>
        <dbReference type="ARBA" id="ARBA00022723"/>
    </source>
</evidence>
<keyword evidence="4 5" id="KW-0408">Iron</keyword>
<dbReference type="GO" id="GO:0016705">
    <property type="term" value="F:oxidoreductase activity, acting on paired donors, with incorporation or reduction of molecular oxygen"/>
    <property type="evidence" value="ECO:0007669"/>
    <property type="project" value="InterPro"/>
</dbReference>
<dbReference type="InterPro" id="IPR017972">
    <property type="entry name" value="Cyt_P450_CS"/>
</dbReference>
<evidence type="ECO:0000256" key="6">
    <source>
        <dbReference type="RuleBase" id="RU000461"/>
    </source>
</evidence>
<dbReference type="PANTHER" id="PTHR47950:SF48">
    <property type="entry name" value="CYTOCHROME P450 FAMILY PROTEIN, EXPRESSED"/>
    <property type="match status" value="1"/>
</dbReference>
<evidence type="ECO:0008006" key="10">
    <source>
        <dbReference type="Google" id="ProtNLM"/>
    </source>
</evidence>
<accession>A0AAV0NE18</accession>
<dbReference type="PANTHER" id="PTHR47950">
    <property type="entry name" value="CYTOCHROME P450, FAMILY 76, SUBFAMILY C, POLYPEPTIDE 5-RELATED"/>
    <property type="match status" value="1"/>
</dbReference>
<protein>
    <recommendedName>
        <fullName evidence="10">Cytochrome P450</fullName>
    </recommendedName>
</protein>
<feature type="binding site" description="axial binding residue" evidence="5">
    <location>
        <position position="450"/>
    </location>
    <ligand>
        <name>heme</name>
        <dbReference type="ChEBI" id="CHEBI:30413"/>
    </ligand>
    <ligandPart>
        <name>Fe</name>
        <dbReference type="ChEBI" id="CHEBI:18248"/>
    </ligandPart>
</feature>
<evidence type="ECO:0000256" key="1">
    <source>
        <dbReference type="ARBA" id="ARBA00010617"/>
    </source>
</evidence>
<name>A0AAV0NE18_9ROSI</name>
<evidence type="ECO:0000256" key="5">
    <source>
        <dbReference type="PIRSR" id="PIRSR602401-1"/>
    </source>
</evidence>
<dbReference type="FunFam" id="1.10.630.10:FF:000007">
    <property type="entry name" value="Cytochrome P450 76C4"/>
    <property type="match status" value="1"/>
</dbReference>
<gene>
    <name evidence="8" type="ORF">LITE_LOCUS32837</name>
</gene>
<evidence type="ECO:0000256" key="4">
    <source>
        <dbReference type="ARBA" id="ARBA00023004"/>
    </source>
</evidence>
<keyword evidence="5 6" id="KW-0349">Heme</keyword>
<dbReference type="GO" id="GO:0020037">
    <property type="term" value="F:heme binding"/>
    <property type="evidence" value="ECO:0007669"/>
    <property type="project" value="InterPro"/>
</dbReference>
<dbReference type="InterPro" id="IPR002401">
    <property type="entry name" value="Cyt_P450_E_grp-I"/>
</dbReference>
<keyword evidence="6" id="KW-0503">Monooxygenase</keyword>
<sequence>MELLHLLKYCLLCLVLTVTILRFLLPPKPPEAAAKLPPGPTRLPIIGNIHNLGAKPHRSLADLSKKHGPLMSMKLGRITTIVASSPAVAREILQKHDRILSNRHTVLSMKVLDLHKFSMPLLPAEAKWRNLRKVCNSYLFTPQKFDSYRELRRERVLELLEDVRLAASQRPGEAVDIRRAAFRATLNSLSSSILSLNLGDVERSETAREFQEHVSGIMEEVGKPNLGDYFPVMGKMDLQGIQKRMKGHLENVLNLFQWVIDERVRKIKSDELYVSPNDMLHTLLAIGDDGEGTAAMDPLCIKHLLWDMFVAGTHTTSSSLEWAMAELLRHPDNLAKVKEELDKNVGKGNHLHESDISRLPYLQAIVKETLRLRPVSPLLVPRKASEDVEIRGFIVPKGAQILVNIWAIGRDPVVWENPDSFMPERFLGSMIDVRGKDFELLPFGGGRRICPGMSLGLRMLHMMLGSLVHWFEWKLPDGVVPEKLDMEEQLGMALHKFKPLLAIPREDGKISYKKD</sequence>